<keyword evidence="2" id="KW-1185">Reference proteome</keyword>
<protein>
    <submittedName>
        <fullName evidence="1">Uncharacterized protein</fullName>
    </submittedName>
</protein>
<accession>A0A5P8E834</accession>
<gene>
    <name evidence="1" type="ORF">C7Y71_009275</name>
</gene>
<name>A0A5P8E834_9BACT</name>
<organism evidence="1 2">
    <name type="scientific">Pseudoprevotella muciniphila</name>
    <dbReference type="NCBI Taxonomy" id="2133944"/>
    <lineage>
        <taxon>Bacteria</taxon>
        <taxon>Pseudomonadati</taxon>
        <taxon>Bacteroidota</taxon>
        <taxon>Bacteroidia</taxon>
        <taxon>Bacteroidales</taxon>
        <taxon>Prevotellaceae</taxon>
        <taxon>Pseudoprevotella</taxon>
    </lineage>
</organism>
<dbReference type="KEGG" id="alq:C7Y71_009275"/>
<evidence type="ECO:0000313" key="2">
    <source>
        <dbReference type="Proteomes" id="UP000249375"/>
    </source>
</evidence>
<sequence>MDDANAYGVGISKTVSARSSRLRRVKQWLNSCQRQGEKSSCKFLRVIKTTMPITFQTNIYVIKSKPIINEKLKTTM</sequence>
<dbReference type="AlphaFoldDB" id="A0A5P8E834"/>
<proteinExistence type="predicted"/>
<reference evidence="1 2" key="1">
    <citation type="submission" date="2018-11" db="EMBL/GenBank/DDBJ databases">
        <authorList>
            <person name="Na S.W."/>
            <person name="Baik M."/>
        </authorList>
    </citation>
    <scope>NUCLEOTIDE SEQUENCE [LARGE SCALE GENOMIC DNA]</scope>
    <source>
        <strain evidence="1 2">E39</strain>
    </source>
</reference>
<dbReference type="EMBL" id="CP033459">
    <property type="protein sequence ID" value="QFQ13185.1"/>
    <property type="molecule type" value="Genomic_DNA"/>
</dbReference>
<dbReference type="Proteomes" id="UP000249375">
    <property type="component" value="Chromosome"/>
</dbReference>
<evidence type="ECO:0000313" key="1">
    <source>
        <dbReference type="EMBL" id="QFQ13185.1"/>
    </source>
</evidence>